<dbReference type="AlphaFoldDB" id="A0A1G2EPA0"/>
<gene>
    <name evidence="2" type="ORF">A2365_00850</name>
</gene>
<evidence type="ECO:0000313" key="3">
    <source>
        <dbReference type="Proteomes" id="UP000177740"/>
    </source>
</evidence>
<comment type="caution">
    <text evidence="2">The sequence shown here is derived from an EMBL/GenBank/DDBJ whole genome shotgun (WGS) entry which is preliminary data.</text>
</comment>
<dbReference type="EMBL" id="MHMM01000010">
    <property type="protein sequence ID" value="OGZ27201.1"/>
    <property type="molecule type" value="Genomic_DNA"/>
</dbReference>
<feature type="transmembrane region" description="Helical" evidence="1">
    <location>
        <begin position="125"/>
        <end position="144"/>
    </location>
</feature>
<accession>A0A1G2EPA0</accession>
<name>A0A1G2EPA0_9BACT</name>
<evidence type="ECO:0000313" key="2">
    <source>
        <dbReference type="EMBL" id="OGZ27201.1"/>
    </source>
</evidence>
<proteinExistence type="predicted"/>
<keyword evidence="1" id="KW-0472">Membrane</keyword>
<reference evidence="2 3" key="1">
    <citation type="journal article" date="2016" name="Nat. Commun.">
        <title>Thousands of microbial genomes shed light on interconnected biogeochemical processes in an aquifer system.</title>
        <authorList>
            <person name="Anantharaman K."/>
            <person name="Brown C.T."/>
            <person name="Hug L.A."/>
            <person name="Sharon I."/>
            <person name="Castelle C.J."/>
            <person name="Probst A.J."/>
            <person name="Thomas B.C."/>
            <person name="Singh A."/>
            <person name="Wilkins M.J."/>
            <person name="Karaoz U."/>
            <person name="Brodie E.L."/>
            <person name="Williams K.H."/>
            <person name="Hubbard S.S."/>
            <person name="Banfield J.F."/>
        </authorList>
    </citation>
    <scope>NUCLEOTIDE SEQUENCE [LARGE SCALE GENOMIC DNA]</scope>
</reference>
<organism evidence="2 3">
    <name type="scientific">Candidatus Nealsonbacteria bacterium RIFOXYB1_FULL_40_15</name>
    <dbReference type="NCBI Taxonomy" id="1801677"/>
    <lineage>
        <taxon>Bacteria</taxon>
        <taxon>Candidatus Nealsoniibacteriota</taxon>
    </lineage>
</organism>
<evidence type="ECO:0000256" key="1">
    <source>
        <dbReference type="SAM" id="Phobius"/>
    </source>
</evidence>
<dbReference type="Proteomes" id="UP000177740">
    <property type="component" value="Unassembled WGS sequence"/>
</dbReference>
<keyword evidence="1" id="KW-1133">Transmembrane helix</keyword>
<keyword evidence="1" id="KW-0812">Transmembrane</keyword>
<sequence>MPNNLFRLNLILILYHEHIFFQDAPGKTYSGILNIMLLLNNMNITKVFGWGLLFLGLIIIIATLYLSFAYFTGKSKSPELFSMPENASPETKVNISDPQKMIEKTVQDQIKSIIPDAFINQTFNLIAWTLFALILIFGGSRISFTGIKIIK</sequence>
<protein>
    <submittedName>
        <fullName evidence="2">Uncharacterized protein</fullName>
    </submittedName>
</protein>
<feature type="transmembrane region" description="Helical" evidence="1">
    <location>
        <begin position="47"/>
        <end position="71"/>
    </location>
</feature>